<reference evidence="6" key="1">
    <citation type="submission" date="2022-03" db="EMBL/GenBank/DDBJ databases">
        <authorList>
            <person name="Tunstrom K."/>
        </authorList>
    </citation>
    <scope>NUCLEOTIDE SEQUENCE</scope>
</reference>
<evidence type="ECO:0000256" key="4">
    <source>
        <dbReference type="PROSITE-ProRule" id="PRU00027"/>
    </source>
</evidence>
<evidence type="ECO:0000259" key="5">
    <source>
        <dbReference type="PROSITE" id="PS50808"/>
    </source>
</evidence>
<dbReference type="InterPro" id="IPR036236">
    <property type="entry name" value="Znf_C2H2_sf"/>
</dbReference>
<dbReference type="GO" id="GO:0008270">
    <property type="term" value="F:zinc ion binding"/>
    <property type="evidence" value="ECO:0007669"/>
    <property type="project" value="UniProtKB-KW"/>
</dbReference>
<keyword evidence="2 4" id="KW-0863">Zinc-finger</keyword>
<feature type="domain" description="BED-type" evidence="5">
    <location>
        <begin position="4"/>
        <end position="60"/>
    </location>
</feature>
<dbReference type="GO" id="GO:0003677">
    <property type="term" value="F:DNA binding"/>
    <property type="evidence" value="ECO:0007669"/>
    <property type="project" value="InterPro"/>
</dbReference>
<keyword evidence="3" id="KW-0862">Zinc</keyword>
<dbReference type="Proteomes" id="UP001153954">
    <property type="component" value="Unassembled WGS sequence"/>
</dbReference>
<dbReference type="AlphaFoldDB" id="A0AAU9TS30"/>
<evidence type="ECO:0000256" key="3">
    <source>
        <dbReference type="ARBA" id="ARBA00022833"/>
    </source>
</evidence>
<accession>A0AAU9TS30</accession>
<proteinExistence type="predicted"/>
<keyword evidence="1" id="KW-0479">Metal-binding</keyword>
<evidence type="ECO:0000256" key="1">
    <source>
        <dbReference type="ARBA" id="ARBA00022723"/>
    </source>
</evidence>
<name>A0AAU9TS30_EUPED</name>
<evidence type="ECO:0000256" key="2">
    <source>
        <dbReference type="ARBA" id="ARBA00022771"/>
    </source>
</evidence>
<evidence type="ECO:0000313" key="7">
    <source>
        <dbReference type="Proteomes" id="UP001153954"/>
    </source>
</evidence>
<dbReference type="SMART" id="SM00614">
    <property type="entry name" value="ZnF_BED"/>
    <property type="match status" value="1"/>
</dbReference>
<protein>
    <recommendedName>
        <fullName evidence="5">BED-type domain-containing protein</fullName>
    </recommendedName>
</protein>
<dbReference type="PROSITE" id="PS50808">
    <property type="entry name" value="ZF_BED"/>
    <property type="match status" value="1"/>
</dbReference>
<organism evidence="6 7">
    <name type="scientific">Euphydryas editha</name>
    <name type="common">Edith's checkerspot</name>
    <dbReference type="NCBI Taxonomy" id="104508"/>
    <lineage>
        <taxon>Eukaryota</taxon>
        <taxon>Metazoa</taxon>
        <taxon>Ecdysozoa</taxon>
        <taxon>Arthropoda</taxon>
        <taxon>Hexapoda</taxon>
        <taxon>Insecta</taxon>
        <taxon>Pterygota</taxon>
        <taxon>Neoptera</taxon>
        <taxon>Endopterygota</taxon>
        <taxon>Lepidoptera</taxon>
        <taxon>Glossata</taxon>
        <taxon>Ditrysia</taxon>
        <taxon>Papilionoidea</taxon>
        <taxon>Nymphalidae</taxon>
        <taxon>Nymphalinae</taxon>
        <taxon>Euphydryas</taxon>
    </lineage>
</organism>
<dbReference type="InterPro" id="IPR003656">
    <property type="entry name" value="Znf_BED"/>
</dbReference>
<gene>
    <name evidence="6" type="ORF">EEDITHA_LOCUS4484</name>
</gene>
<dbReference type="Pfam" id="PF02892">
    <property type="entry name" value="zf-BED"/>
    <property type="match status" value="1"/>
</dbReference>
<comment type="caution">
    <text evidence="6">The sequence shown here is derived from an EMBL/GenBank/DDBJ whole genome shotgun (WGS) entry which is preliminary data.</text>
</comment>
<dbReference type="EMBL" id="CAKOGL010000007">
    <property type="protein sequence ID" value="CAH2088312.1"/>
    <property type="molecule type" value="Genomic_DNA"/>
</dbReference>
<dbReference type="SUPFAM" id="SSF57667">
    <property type="entry name" value="beta-beta-alpha zinc fingers"/>
    <property type="match status" value="1"/>
</dbReference>
<keyword evidence="7" id="KW-1185">Reference proteome</keyword>
<sequence length="127" mass="14410">MSARKKSSVWTFYTETDQPNKVKCILCDSLISRGGSGRSASTSALTNHLRVKHDREYTQLQHPIHLPNPILPSTPNMEQKWNEIKTGFELKWNFPGCIGAIDGKHVIMRAPVNSESDFNNYKKTHSI</sequence>
<evidence type="ECO:0000313" key="6">
    <source>
        <dbReference type="EMBL" id="CAH2088312.1"/>
    </source>
</evidence>